<dbReference type="SUPFAM" id="SSF81653">
    <property type="entry name" value="Calcium ATPase, transduction domain A"/>
    <property type="match status" value="1"/>
</dbReference>
<dbReference type="Gene3D" id="3.40.50.1000">
    <property type="entry name" value="HAD superfamily/HAD-like"/>
    <property type="match status" value="1"/>
</dbReference>
<dbReference type="GO" id="GO:0006883">
    <property type="term" value="P:intracellular sodium ion homeostasis"/>
    <property type="evidence" value="ECO:0007669"/>
    <property type="project" value="TreeGrafter"/>
</dbReference>
<evidence type="ECO:0000256" key="1">
    <source>
        <dbReference type="ARBA" id="ARBA00004651"/>
    </source>
</evidence>
<evidence type="ECO:0000256" key="2">
    <source>
        <dbReference type="ARBA" id="ARBA00022475"/>
    </source>
</evidence>
<dbReference type="InterPro" id="IPR004014">
    <property type="entry name" value="ATPase_P-typ_cation-transptr_N"/>
</dbReference>
<keyword evidence="8 10" id="KW-0472">Membrane</keyword>
<dbReference type="PANTHER" id="PTHR43294">
    <property type="entry name" value="SODIUM/POTASSIUM-TRANSPORTING ATPASE SUBUNIT ALPHA"/>
    <property type="match status" value="1"/>
</dbReference>
<feature type="transmembrane region" description="Helical" evidence="10">
    <location>
        <begin position="1038"/>
        <end position="1057"/>
    </location>
</feature>
<name>A0A8H7CRY3_9AGAR</name>
<comment type="caution">
    <text evidence="12">The sequence shown here is derived from an EMBL/GenBank/DDBJ whole genome shotgun (WGS) entry which is preliminary data.</text>
</comment>
<feature type="domain" description="Cation-transporting P-type ATPase N-terminal" evidence="11">
    <location>
        <begin position="84"/>
        <end position="165"/>
    </location>
</feature>
<protein>
    <submittedName>
        <fullName evidence="12">Calcium ATPase</fullName>
    </submittedName>
</protein>
<dbReference type="InterPro" id="IPR001757">
    <property type="entry name" value="P_typ_ATPase"/>
</dbReference>
<sequence length="1108" mass="120047">MESEDVEAPSSSLHSTVFNPPPVTSKPDVSSLQRQFTSTGTARINTRSKIPGEFRTLSIHVTETREGVELAGTKENVKDLSAVIWHTLSANDVCTRLGVSPKRGLDRSIAMRRLAKNGKNVLSAVPPNTFSAKSFPISSVSSNETAPGFGSLLLVASIICFIAWRPLGDPHPAAPNLALAVVLLIVIAIQAIFNAWQGLYSCGSSTTSGLISRADYSTGNVMASITGLLPTDVLVTRDGEQFKLPAADLVSGDLVKITLGAKVPADLRLLEVSSDLRFDRSILTGESNEIAASIDATDNNFMESRNIALQGTLCTCGSGVGVAVGLGDGTVFGRIARQASSERPVRTTLEIEIFRFVLIIGCLALSVAALIVILWAAWLRPDYPGFISVPSLLVDCVSVAVAFIPEGLPVCVTLSLTVIARAMRSNSILCKSLATVESLGAVNFIASDKTGTLTQNKMTVVNVAVGLARSSVADARIIATQPGPSGNAIRELAALAGLCNDAAFEPSKIDEAAEYRKVNGDATDTGLLRFAESVLRTDDLRKSWIETGKVSFNSKNKFALKLLTRASSHSPQSDMLFTNVQDGEYLLVVKGAPDVLIRRCSSFVDPEGNQWPLNADVLAGISATQEDYAARGQRVLLLAKRTLGREMSEKHISANSLEDYLLAINLELSVVGLIALVDPPRPETEETVRVCRKAGIRFAMVTGDFSLTAAAIARQVGIITTPETEIKHLADLPLDTPLAEISDFNDDKAPDTILTSLVISGSEMITMTASQWKQVLTFDEIVFARTSPQQKLQIVRAFQGAGCTVAVTGDGVNDAPALKQADVGVAMAGGSEVAMEAADLVLLSDNFSTIVTGIKYGRLCFENLRKSILYLLPAGSFSELIPVLLNVLAGVPQALSSIQMIIICVVTDVLPALSLVYEKPEADLLLRKPRNRKKDRLADVKLLGHAYLFIGILETLTSMTAAFYFGFQRNGVPFSALWRKYGTSTVDPTLLTELTNRAQSLYFFNLVIMQWFNLLSTRTRRLSLFQQNPSGPSWTRNIHIFPAMLMALALACFFSYIPWFQNIFLTRGIHAEFFFLPMAYGTVLLFLDEMRKWWNRGHPKSWLAQIAW</sequence>
<dbReference type="SUPFAM" id="SSF56784">
    <property type="entry name" value="HAD-like"/>
    <property type="match status" value="1"/>
</dbReference>
<dbReference type="GO" id="GO:0016887">
    <property type="term" value="F:ATP hydrolysis activity"/>
    <property type="evidence" value="ECO:0007669"/>
    <property type="project" value="InterPro"/>
</dbReference>
<evidence type="ECO:0000256" key="10">
    <source>
        <dbReference type="SAM" id="Phobius"/>
    </source>
</evidence>
<dbReference type="GO" id="GO:0005524">
    <property type="term" value="F:ATP binding"/>
    <property type="evidence" value="ECO:0007669"/>
    <property type="project" value="UniProtKB-KW"/>
</dbReference>
<dbReference type="InterPro" id="IPR050510">
    <property type="entry name" value="Cation_transp_ATPase_P-type"/>
</dbReference>
<feature type="transmembrane region" description="Helical" evidence="10">
    <location>
        <begin position="353"/>
        <end position="378"/>
    </location>
</feature>
<dbReference type="PRINTS" id="PR00119">
    <property type="entry name" value="CATATPASE"/>
</dbReference>
<dbReference type="AlphaFoldDB" id="A0A8H7CRY3"/>
<evidence type="ECO:0000256" key="5">
    <source>
        <dbReference type="ARBA" id="ARBA00022840"/>
    </source>
</evidence>
<keyword evidence="4" id="KW-0547">Nucleotide-binding</keyword>
<dbReference type="Pfam" id="PF00122">
    <property type="entry name" value="E1-E2_ATPase"/>
    <property type="match status" value="1"/>
</dbReference>
<accession>A0A8H7CRY3</accession>
<dbReference type="PROSITE" id="PS00154">
    <property type="entry name" value="ATPASE_E1_E2"/>
    <property type="match status" value="1"/>
</dbReference>
<feature type="transmembrane region" description="Helical" evidence="10">
    <location>
        <begin position="1000"/>
        <end position="1017"/>
    </location>
</feature>
<organism evidence="12 13">
    <name type="scientific">Mycena sanguinolenta</name>
    <dbReference type="NCBI Taxonomy" id="230812"/>
    <lineage>
        <taxon>Eukaryota</taxon>
        <taxon>Fungi</taxon>
        <taxon>Dikarya</taxon>
        <taxon>Basidiomycota</taxon>
        <taxon>Agaricomycotina</taxon>
        <taxon>Agaricomycetes</taxon>
        <taxon>Agaricomycetidae</taxon>
        <taxon>Agaricales</taxon>
        <taxon>Marasmiineae</taxon>
        <taxon>Mycenaceae</taxon>
        <taxon>Mycena</taxon>
    </lineage>
</organism>
<dbReference type="SFLD" id="SFLDG00002">
    <property type="entry name" value="C1.7:_P-type_atpase_like"/>
    <property type="match status" value="1"/>
</dbReference>
<dbReference type="Proteomes" id="UP000623467">
    <property type="component" value="Unassembled WGS sequence"/>
</dbReference>
<dbReference type="InterPro" id="IPR044492">
    <property type="entry name" value="P_typ_ATPase_HD_dom"/>
</dbReference>
<feature type="compositionally biased region" description="Polar residues" evidence="9">
    <location>
        <begin position="9"/>
        <end position="18"/>
    </location>
</feature>
<keyword evidence="6" id="KW-1278">Translocase</keyword>
<keyword evidence="13" id="KW-1185">Reference proteome</keyword>
<dbReference type="Pfam" id="PF13246">
    <property type="entry name" value="Cation_ATPase"/>
    <property type="match status" value="1"/>
</dbReference>
<dbReference type="SUPFAM" id="SSF81665">
    <property type="entry name" value="Calcium ATPase, transmembrane domain M"/>
    <property type="match status" value="1"/>
</dbReference>
<evidence type="ECO:0000256" key="7">
    <source>
        <dbReference type="ARBA" id="ARBA00022989"/>
    </source>
</evidence>
<keyword evidence="3 10" id="KW-0812">Transmembrane</keyword>
<dbReference type="Pfam" id="PF08282">
    <property type="entry name" value="Hydrolase_3"/>
    <property type="match status" value="1"/>
</dbReference>
<dbReference type="GO" id="GO:1990573">
    <property type="term" value="P:potassium ion import across plasma membrane"/>
    <property type="evidence" value="ECO:0007669"/>
    <property type="project" value="TreeGrafter"/>
</dbReference>
<dbReference type="InterPro" id="IPR023214">
    <property type="entry name" value="HAD_sf"/>
</dbReference>
<dbReference type="Pfam" id="PF00690">
    <property type="entry name" value="Cation_ATPase_N"/>
    <property type="match status" value="1"/>
</dbReference>
<dbReference type="InterPro" id="IPR008250">
    <property type="entry name" value="ATPase_P-typ_transduc_dom_A_sf"/>
</dbReference>
<feature type="transmembrane region" description="Helical" evidence="10">
    <location>
        <begin position="146"/>
        <end position="164"/>
    </location>
</feature>
<proteinExistence type="predicted"/>
<dbReference type="PANTHER" id="PTHR43294:SF21">
    <property type="entry name" value="CATION TRANSPORTING ATPASE"/>
    <property type="match status" value="1"/>
</dbReference>
<dbReference type="GO" id="GO:1902600">
    <property type="term" value="P:proton transmembrane transport"/>
    <property type="evidence" value="ECO:0007669"/>
    <property type="project" value="TreeGrafter"/>
</dbReference>
<feature type="transmembrane region" description="Helical" evidence="10">
    <location>
        <begin position="938"/>
        <end position="965"/>
    </location>
</feature>
<dbReference type="SMART" id="SM00831">
    <property type="entry name" value="Cation_ATPase_N"/>
    <property type="match status" value="1"/>
</dbReference>
<reference evidence="12" key="1">
    <citation type="submission" date="2020-05" db="EMBL/GenBank/DDBJ databases">
        <title>Mycena genomes resolve the evolution of fungal bioluminescence.</title>
        <authorList>
            <person name="Tsai I.J."/>
        </authorList>
    </citation>
    <scope>NUCLEOTIDE SEQUENCE</scope>
    <source>
        <strain evidence="12">160909Yilan</strain>
    </source>
</reference>
<keyword evidence="2" id="KW-1003">Cell membrane</keyword>
<feature type="region of interest" description="Disordered" evidence="9">
    <location>
        <begin position="1"/>
        <end position="33"/>
    </location>
</feature>
<dbReference type="InterPro" id="IPR023298">
    <property type="entry name" value="ATPase_P-typ_TM_dom_sf"/>
</dbReference>
<dbReference type="SFLD" id="SFLDS00003">
    <property type="entry name" value="Haloacid_Dehalogenase"/>
    <property type="match status" value="1"/>
</dbReference>
<feature type="transmembrane region" description="Helical" evidence="10">
    <location>
        <begin position="1069"/>
        <end position="1087"/>
    </location>
</feature>
<dbReference type="SFLD" id="SFLDF00027">
    <property type="entry name" value="p-type_atpase"/>
    <property type="match status" value="1"/>
</dbReference>
<dbReference type="EMBL" id="JACAZH010000020">
    <property type="protein sequence ID" value="KAF7345268.1"/>
    <property type="molecule type" value="Genomic_DNA"/>
</dbReference>
<feature type="transmembrane region" description="Helical" evidence="10">
    <location>
        <begin position="398"/>
        <end position="419"/>
    </location>
</feature>
<dbReference type="FunFam" id="3.40.50.1000:FF:000083">
    <property type="entry name" value="Sodium/potassium-transporting ATPase subunit alpha"/>
    <property type="match status" value="1"/>
</dbReference>
<dbReference type="Pfam" id="PF00689">
    <property type="entry name" value="Cation_ATPase_C"/>
    <property type="match status" value="1"/>
</dbReference>
<feature type="transmembrane region" description="Helical" evidence="10">
    <location>
        <begin position="897"/>
        <end position="917"/>
    </location>
</feature>
<dbReference type="InterPro" id="IPR018303">
    <property type="entry name" value="ATPase_P-typ_P_site"/>
</dbReference>
<dbReference type="InterPro" id="IPR036412">
    <property type="entry name" value="HAD-like_sf"/>
</dbReference>
<dbReference type="GO" id="GO:0030007">
    <property type="term" value="P:intracellular potassium ion homeostasis"/>
    <property type="evidence" value="ECO:0007669"/>
    <property type="project" value="TreeGrafter"/>
</dbReference>
<dbReference type="SUPFAM" id="SSF81660">
    <property type="entry name" value="Metal cation-transporting ATPase, ATP-binding domain N"/>
    <property type="match status" value="1"/>
</dbReference>
<dbReference type="InterPro" id="IPR023299">
    <property type="entry name" value="ATPase_P-typ_cyto_dom_N"/>
</dbReference>
<feature type="transmembrane region" description="Helical" evidence="10">
    <location>
        <begin position="868"/>
        <end position="891"/>
    </location>
</feature>
<dbReference type="Gene3D" id="2.70.150.10">
    <property type="entry name" value="Calcium-transporting ATPase, cytoplasmic transduction domain A"/>
    <property type="match status" value="1"/>
</dbReference>
<dbReference type="GO" id="GO:0005886">
    <property type="term" value="C:plasma membrane"/>
    <property type="evidence" value="ECO:0007669"/>
    <property type="project" value="UniProtKB-SubCell"/>
</dbReference>
<evidence type="ECO:0000256" key="4">
    <source>
        <dbReference type="ARBA" id="ARBA00022741"/>
    </source>
</evidence>
<evidence type="ECO:0000256" key="9">
    <source>
        <dbReference type="SAM" id="MobiDB-lite"/>
    </source>
</evidence>
<evidence type="ECO:0000256" key="6">
    <source>
        <dbReference type="ARBA" id="ARBA00022967"/>
    </source>
</evidence>
<keyword evidence="7 10" id="KW-1133">Transmembrane helix</keyword>
<keyword evidence="5" id="KW-0067">ATP-binding</keyword>
<dbReference type="GO" id="GO:0036376">
    <property type="term" value="P:sodium ion export across plasma membrane"/>
    <property type="evidence" value="ECO:0007669"/>
    <property type="project" value="TreeGrafter"/>
</dbReference>
<dbReference type="InterPro" id="IPR006068">
    <property type="entry name" value="ATPase_P-typ_cation-transptr_C"/>
</dbReference>
<dbReference type="OrthoDB" id="158672at2759"/>
<feature type="transmembrane region" description="Helical" evidence="10">
    <location>
        <begin position="176"/>
        <end position="196"/>
    </location>
</feature>
<dbReference type="GO" id="GO:0005391">
    <property type="term" value="F:P-type sodium:potassium-exchanging transporter activity"/>
    <property type="evidence" value="ECO:0007669"/>
    <property type="project" value="TreeGrafter"/>
</dbReference>
<dbReference type="Gene3D" id="3.40.1110.10">
    <property type="entry name" value="Calcium-transporting ATPase, cytoplasmic domain N"/>
    <property type="match status" value="1"/>
</dbReference>
<gene>
    <name evidence="12" type="ORF">MSAN_01903500</name>
</gene>
<evidence type="ECO:0000256" key="8">
    <source>
        <dbReference type="ARBA" id="ARBA00023136"/>
    </source>
</evidence>
<dbReference type="InterPro" id="IPR059000">
    <property type="entry name" value="ATPase_P-type_domA"/>
</dbReference>
<evidence type="ECO:0000313" key="12">
    <source>
        <dbReference type="EMBL" id="KAF7345268.1"/>
    </source>
</evidence>
<evidence type="ECO:0000259" key="11">
    <source>
        <dbReference type="SMART" id="SM00831"/>
    </source>
</evidence>
<evidence type="ECO:0000256" key="3">
    <source>
        <dbReference type="ARBA" id="ARBA00022692"/>
    </source>
</evidence>
<dbReference type="NCBIfam" id="TIGR01494">
    <property type="entry name" value="ATPase_P-type"/>
    <property type="match status" value="2"/>
</dbReference>
<dbReference type="Gene3D" id="1.20.1110.10">
    <property type="entry name" value="Calcium-transporting ATPase, transmembrane domain"/>
    <property type="match status" value="1"/>
</dbReference>
<comment type="subcellular location">
    <subcellularLocation>
        <location evidence="1">Cell membrane</location>
        <topology evidence="1">Multi-pass membrane protein</topology>
    </subcellularLocation>
</comment>
<evidence type="ECO:0000313" key="13">
    <source>
        <dbReference type="Proteomes" id="UP000623467"/>
    </source>
</evidence>
<dbReference type="PRINTS" id="PR00121">
    <property type="entry name" value="NAKATPASE"/>
</dbReference>